<dbReference type="InterPro" id="IPR014001">
    <property type="entry name" value="Helicase_ATP-bd"/>
</dbReference>
<dbReference type="PANTHER" id="PTHR10799">
    <property type="entry name" value="SNF2/RAD54 HELICASE FAMILY"/>
    <property type="match status" value="1"/>
</dbReference>
<reference evidence="5 6" key="2">
    <citation type="journal article" date="2014" name="BMC Genomics">
        <title>An improved genome of the model marine alga Ostreococcus tauri unfolds by assessing Illumina de novo assemblies.</title>
        <authorList>
            <person name="Blanc-Mathieu R."/>
            <person name="Verhelst B."/>
            <person name="Derelle E."/>
            <person name="Rombauts S."/>
            <person name="Bouget F.Y."/>
            <person name="Carre I."/>
            <person name="Chateau A."/>
            <person name="Eyre-Walker A."/>
            <person name="Grimsley N."/>
            <person name="Moreau H."/>
            <person name="Piegu B."/>
            <person name="Rivals E."/>
            <person name="Schackwitz W."/>
            <person name="Van de Peer Y."/>
            <person name="Piganeau G."/>
        </authorList>
    </citation>
    <scope>NUCLEOTIDE SEQUENCE [LARGE SCALE GENOMIC DNA]</scope>
    <source>
        <strain evidence="6">OTTH 0595 / CCAP 157/2 / RCC745</strain>
    </source>
</reference>
<dbReference type="Pfam" id="PF00271">
    <property type="entry name" value="Helicase_C"/>
    <property type="match status" value="1"/>
</dbReference>
<gene>
    <name evidence="5" type="ORF">OT_ostta05g01590</name>
</gene>
<dbReference type="PROSITE" id="PS51192">
    <property type="entry name" value="HELICASE_ATP_BIND_1"/>
    <property type="match status" value="1"/>
</dbReference>
<reference evidence="6" key="1">
    <citation type="journal article" date="2006" name="Proc. Natl. Acad. Sci. U.S.A.">
        <title>Genome analysis of the smallest free-living eukaryote Ostreococcus tauri unveils many unique features.</title>
        <authorList>
            <person name="Derelle E."/>
            <person name="Ferraz C."/>
            <person name="Rombauts S."/>
            <person name="Rouze P."/>
            <person name="Worden A.Z."/>
            <person name="Robbens S."/>
            <person name="Partensky F."/>
            <person name="Degroeve S."/>
            <person name="Echeynie S."/>
            <person name="Cooke R."/>
            <person name="Saeys Y."/>
            <person name="Wuyts J."/>
            <person name="Jabbari K."/>
            <person name="Bowler C."/>
            <person name="Panaud O."/>
            <person name="Piegu B."/>
            <person name="Ball S.G."/>
            <person name="Ral J.-P."/>
            <person name="Bouget F.-Y."/>
            <person name="Piganeau G."/>
            <person name="De Baets B."/>
            <person name="Picard A."/>
            <person name="Delseny M."/>
            <person name="Demaille J."/>
            <person name="Van de Peer Y."/>
            <person name="Moreau H."/>
        </authorList>
    </citation>
    <scope>NUCLEOTIDE SEQUENCE [LARGE SCALE GENOMIC DNA]</scope>
    <source>
        <strain evidence="6">OTTH 0595 / CCAP 157/2 / RCC745</strain>
    </source>
</reference>
<feature type="compositionally biased region" description="Acidic residues" evidence="2">
    <location>
        <begin position="174"/>
        <end position="188"/>
    </location>
</feature>
<dbReference type="CDD" id="cd18793">
    <property type="entry name" value="SF2_C_SNF"/>
    <property type="match status" value="1"/>
</dbReference>
<dbReference type="InParanoid" id="Q019L1"/>
<dbReference type="InterPro" id="IPR000330">
    <property type="entry name" value="SNF2_N"/>
</dbReference>
<dbReference type="EMBL" id="CAID01000005">
    <property type="protein sequence ID" value="CAL53914.1"/>
    <property type="molecule type" value="Genomic_DNA"/>
</dbReference>
<feature type="region of interest" description="Disordered" evidence="2">
    <location>
        <begin position="125"/>
        <end position="252"/>
    </location>
</feature>
<keyword evidence="6" id="KW-1185">Reference proteome</keyword>
<feature type="compositionally biased region" description="Low complexity" evidence="2">
    <location>
        <begin position="85"/>
        <end position="96"/>
    </location>
</feature>
<feature type="compositionally biased region" description="Acidic residues" evidence="2">
    <location>
        <begin position="59"/>
        <end position="84"/>
    </location>
</feature>
<dbReference type="OrthoDB" id="1738433at2759"/>
<dbReference type="GeneID" id="9834502"/>
<dbReference type="CDD" id="cd17919">
    <property type="entry name" value="DEXHc_Snf"/>
    <property type="match status" value="1"/>
</dbReference>
<feature type="compositionally biased region" description="Basic and acidic residues" evidence="2">
    <location>
        <begin position="16"/>
        <end position="25"/>
    </location>
</feature>
<feature type="region of interest" description="Disordered" evidence="2">
    <location>
        <begin position="16"/>
        <end position="109"/>
    </location>
</feature>
<proteinExistence type="predicted"/>
<feature type="compositionally biased region" description="Basic and acidic residues" evidence="2">
    <location>
        <begin position="234"/>
        <end position="244"/>
    </location>
</feature>
<sequence length="869" mass="96633">MSDVFEEFRHVNGELRKVEDGDVGARGDLSANASLSPPWMRAGSKPKAGGKRKRRGDADADDDDGFVVSDDDGDDEEEIDEENEMSVASESSLGSASDEEVDGFGMSAGYERQSGYNPVVAGFRAPARNSGGGSKAVATTSKLTFNMKRPSTSAAQQQQQQASDDEASLSGSTTDDESVSASESEDIDLGSKARSETKAKLDALAAQAREARAAPSYRQREDYVAQREEDEFDEYRPDAEDWKSAGEQGDADDDRAYEECKNMSKRLRNTLKEAQNAANGKLPVFSVDNVVEATGGRESGTFAVNLKPYQMVGVNFLMLLQQNGIPGAILADEMGLGKTAQAIAFIATSRYHPNAGVHAEKGVRWPRVETKANPVLVVSPASLLENWKRELGMWAPNLRVGVFHGETRVEVRQTEEFHRQHTGECCFDVIIVCYSLFERDSIESQDNRSWLQGMEFSHLILDEAHLLKNRDAQRTIRLTRTARKAHYRLLLTGTPLQNNLRELEALIEFVLPGLLKDGELGDGIDDEQAERRVTKVRRILEPFVLRRLKETVATQLAPKTQVKEVIKMHDTQAEAYKIAVERIRREALEGKGSNGTGTGLTQSRLKAIFVHLRKVANHPLLVRSKYTDEDLVEIAEQCHQRRIFGPDARLERVKTHVDSLSDFGLHQLCGDFMLQGALREKLLSPECGLESAKVQRLRELLVELKAKGSRALIFSQWKIMLDILEWVLCHVGFSYARLDGDTAVEERQELVDKFNAKDSSLDTFLLSTRAGGQGLNLTGADTVILHDCDFNPQIDRQAEDRCHRLGQEKQVTVYRFVTEGTVDEKIVAIAEHKMNLGSTILAEGEQAKPDSKEETRAMQRIIEELVHGS</sequence>
<evidence type="ECO:0000256" key="2">
    <source>
        <dbReference type="SAM" id="MobiDB-lite"/>
    </source>
</evidence>
<dbReference type="GO" id="GO:0005524">
    <property type="term" value="F:ATP binding"/>
    <property type="evidence" value="ECO:0007669"/>
    <property type="project" value="InterPro"/>
</dbReference>
<dbReference type="InterPro" id="IPR038718">
    <property type="entry name" value="SNF2-like_sf"/>
</dbReference>
<dbReference type="OMA" id="STRNCES"/>
<feature type="compositionally biased region" description="Basic and acidic residues" evidence="2">
    <location>
        <begin position="218"/>
        <end position="227"/>
    </location>
</feature>
<dbReference type="InterPro" id="IPR049730">
    <property type="entry name" value="SNF2/RAD54-like_C"/>
</dbReference>
<dbReference type="GO" id="GO:0016787">
    <property type="term" value="F:hydrolase activity"/>
    <property type="evidence" value="ECO:0007669"/>
    <property type="project" value="UniProtKB-KW"/>
</dbReference>
<keyword evidence="1" id="KW-0378">Hydrolase</keyword>
<accession>Q019L1</accession>
<dbReference type="FunCoup" id="Q019L1">
    <property type="interactions" value="1629"/>
</dbReference>
<feature type="domain" description="Helicase ATP-binding" evidence="3">
    <location>
        <begin position="319"/>
        <end position="513"/>
    </location>
</feature>
<dbReference type="SUPFAM" id="SSF52540">
    <property type="entry name" value="P-loop containing nucleoside triphosphate hydrolases"/>
    <property type="match status" value="2"/>
</dbReference>
<dbReference type="InterPro" id="IPR027417">
    <property type="entry name" value="P-loop_NTPase"/>
</dbReference>
<dbReference type="Gene3D" id="3.40.50.10810">
    <property type="entry name" value="Tandem AAA-ATPase domain"/>
    <property type="match status" value="1"/>
</dbReference>
<evidence type="ECO:0000259" key="4">
    <source>
        <dbReference type="PROSITE" id="PS51194"/>
    </source>
</evidence>
<evidence type="ECO:0000259" key="3">
    <source>
        <dbReference type="PROSITE" id="PS51192"/>
    </source>
</evidence>
<evidence type="ECO:0000313" key="6">
    <source>
        <dbReference type="Proteomes" id="UP000009170"/>
    </source>
</evidence>
<dbReference type="Gene3D" id="3.40.50.300">
    <property type="entry name" value="P-loop containing nucleotide triphosphate hydrolases"/>
    <property type="match status" value="1"/>
</dbReference>
<evidence type="ECO:0000313" key="5">
    <source>
        <dbReference type="EMBL" id="CAL53914.1"/>
    </source>
</evidence>
<dbReference type="Pfam" id="PF00176">
    <property type="entry name" value="SNF2-rel_dom"/>
    <property type="match status" value="1"/>
</dbReference>
<dbReference type="PROSITE" id="PS51194">
    <property type="entry name" value="HELICASE_CTER"/>
    <property type="match status" value="1"/>
</dbReference>
<feature type="compositionally biased region" description="Polar residues" evidence="2">
    <location>
        <begin position="137"/>
        <end position="153"/>
    </location>
</feature>
<dbReference type="KEGG" id="ota:OT_ostta05g01590"/>
<dbReference type="RefSeq" id="XP_003079256.1">
    <property type="nucleotide sequence ID" value="XM_003079208.1"/>
</dbReference>
<protein>
    <submittedName>
        <fullName evidence="5">SNF2-related</fullName>
    </submittedName>
</protein>
<dbReference type="SMART" id="SM00487">
    <property type="entry name" value="DEXDc"/>
    <property type="match status" value="1"/>
</dbReference>
<comment type="caution">
    <text evidence="5">The sequence shown here is derived from an EMBL/GenBank/DDBJ whole genome shotgun (WGS) entry which is preliminary data.</text>
</comment>
<feature type="domain" description="Helicase C-terminal" evidence="4">
    <location>
        <begin position="696"/>
        <end position="855"/>
    </location>
</feature>
<dbReference type="InterPro" id="IPR001650">
    <property type="entry name" value="Helicase_C-like"/>
</dbReference>
<evidence type="ECO:0000256" key="1">
    <source>
        <dbReference type="ARBA" id="ARBA00022801"/>
    </source>
</evidence>
<name>Q019L1_OSTTA</name>
<dbReference type="STRING" id="70448.Q019L1"/>
<feature type="compositionally biased region" description="Basic and acidic residues" evidence="2">
    <location>
        <begin position="189"/>
        <end position="201"/>
    </location>
</feature>
<dbReference type="AlphaFoldDB" id="Q019L1"/>
<dbReference type="SMART" id="SM00490">
    <property type="entry name" value="HELICc"/>
    <property type="match status" value="1"/>
</dbReference>
<organism evidence="5 6">
    <name type="scientific">Ostreococcus tauri</name>
    <name type="common">Marine green alga</name>
    <dbReference type="NCBI Taxonomy" id="70448"/>
    <lineage>
        <taxon>Eukaryota</taxon>
        <taxon>Viridiplantae</taxon>
        <taxon>Chlorophyta</taxon>
        <taxon>Mamiellophyceae</taxon>
        <taxon>Mamiellales</taxon>
        <taxon>Bathycoccaceae</taxon>
        <taxon>Ostreococcus</taxon>
    </lineage>
</organism>
<dbReference type="Proteomes" id="UP000009170">
    <property type="component" value="Unassembled WGS sequence"/>
</dbReference>